<sequence length="248" mass="28674">MKQFRRVRDTLTLILHGDDGQLGTVQEFYFDDQTWVVRYMVMRTGGWLLGRDVLVAPIAIEGIDDRDASMRINLRKDQIEQAPSIDKAKPISRRHEEAYFRHFGWAPYWQPGQTVWGNPLPYPETPMMSMEQPLVSKSPEQSHLRSSAEVTGYGVHATDREIGHIEDLIFDDQDWIVRYVEVDTRNWLPGKKVLVPAGRVRQIDWDTRSVSMSLPRHAIQSAPPYDPAQLITPDYEVRLFTHYGNEAV</sequence>
<protein>
    <recommendedName>
        <fullName evidence="1">PRC-barrel domain-containing protein</fullName>
    </recommendedName>
</protein>
<dbReference type="AlphaFoldDB" id="A0A7S8FEV1"/>
<dbReference type="InterPro" id="IPR014747">
    <property type="entry name" value="Bac_photo_RC_H_C"/>
</dbReference>
<organism evidence="2 3">
    <name type="scientific">Candidatus Nitrospira kreftii</name>
    <dbReference type="NCBI Taxonomy" id="2652173"/>
    <lineage>
        <taxon>Bacteria</taxon>
        <taxon>Pseudomonadati</taxon>
        <taxon>Nitrospirota</taxon>
        <taxon>Nitrospiria</taxon>
        <taxon>Nitrospirales</taxon>
        <taxon>Nitrospiraceae</taxon>
        <taxon>Nitrospira</taxon>
    </lineage>
</organism>
<dbReference type="InterPro" id="IPR011033">
    <property type="entry name" value="PRC_barrel-like_sf"/>
</dbReference>
<dbReference type="GO" id="GO:0030077">
    <property type="term" value="C:plasma membrane light-harvesting complex"/>
    <property type="evidence" value="ECO:0007669"/>
    <property type="project" value="InterPro"/>
</dbReference>
<name>A0A7S8FEV1_9BACT</name>
<dbReference type="Gene3D" id="3.90.50.10">
    <property type="entry name" value="Photosynthetic Reaction Center, subunit H, domain 2"/>
    <property type="match status" value="2"/>
</dbReference>
<reference evidence="2 3" key="1">
    <citation type="journal article" date="2020" name="ISME J.">
        <title>Enrichment and physiological characterization of a novel comammox Nitrospira indicates ammonium inhibition of complete nitrification.</title>
        <authorList>
            <person name="Sakoula D."/>
            <person name="Koch H."/>
            <person name="Frank J."/>
            <person name="Jetten M.S.M."/>
            <person name="van Kessel M.A.H.J."/>
            <person name="Lucker S."/>
        </authorList>
    </citation>
    <scope>NUCLEOTIDE SEQUENCE [LARGE SCALE GENOMIC DNA]</scope>
    <source>
        <strain evidence="2">Comreactor17</strain>
    </source>
</reference>
<dbReference type="InterPro" id="IPR027275">
    <property type="entry name" value="PRC-brl_dom"/>
</dbReference>
<proteinExistence type="predicted"/>
<evidence type="ECO:0000259" key="1">
    <source>
        <dbReference type="Pfam" id="PF05239"/>
    </source>
</evidence>
<evidence type="ECO:0000313" key="3">
    <source>
        <dbReference type="Proteomes" id="UP000593737"/>
    </source>
</evidence>
<accession>A0A7S8FEV1</accession>
<dbReference type="Proteomes" id="UP000593737">
    <property type="component" value="Chromosome"/>
</dbReference>
<gene>
    <name evidence="2" type="ORF">Nkreftii_002281</name>
</gene>
<dbReference type="KEGG" id="nkf:Nkreftii_002281"/>
<dbReference type="EMBL" id="CP047423">
    <property type="protein sequence ID" value="QPD04507.1"/>
    <property type="molecule type" value="Genomic_DNA"/>
</dbReference>
<dbReference type="Pfam" id="PF05239">
    <property type="entry name" value="PRC"/>
    <property type="match status" value="1"/>
</dbReference>
<dbReference type="GO" id="GO:0019684">
    <property type="term" value="P:photosynthesis, light reaction"/>
    <property type="evidence" value="ECO:0007669"/>
    <property type="project" value="InterPro"/>
</dbReference>
<evidence type="ECO:0000313" key="2">
    <source>
        <dbReference type="EMBL" id="QPD04507.1"/>
    </source>
</evidence>
<feature type="domain" description="PRC-barrel" evidence="1">
    <location>
        <begin position="155"/>
        <end position="204"/>
    </location>
</feature>
<dbReference type="SUPFAM" id="SSF50346">
    <property type="entry name" value="PRC-barrel domain"/>
    <property type="match status" value="2"/>
</dbReference>